<dbReference type="Pfam" id="PF22936">
    <property type="entry name" value="Pol_BBD"/>
    <property type="match status" value="1"/>
</dbReference>
<keyword evidence="3" id="KW-1185">Reference proteome</keyword>
<dbReference type="SUPFAM" id="SSF57756">
    <property type="entry name" value="Retrovirus zinc finger-like domains"/>
    <property type="match status" value="1"/>
</dbReference>
<dbReference type="PANTHER" id="PTHR35317:SF31">
    <property type="entry name" value="DUF4219 DOMAIN-CONTAINING PROTEIN"/>
    <property type="match status" value="1"/>
</dbReference>
<dbReference type="InterPro" id="IPR036875">
    <property type="entry name" value="Znf_CCHC_sf"/>
</dbReference>
<evidence type="ECO:0000259" key="2">
    <source>
        <dbReference type="Pfam" id="PF22936"/>
    </source>
</evidence>
<feature type="compositionally biased region" description="Basic and acidic residues" evidence="1">
    <location>
        <begin position="203"/>
        <end position="214"/>
    </location>
</feature>
<feature type="region of interest" description="Disordered" evidence="1">
    <location>
        <begin position="195"/>
        <end position="217"/>
    </location>
</feature>
<organism evidence="3 4">
    <name type="scientific">Coffea arabica</name>
    <name type="common">Arabian coffee</name>
    <dbReference type="NCBI Taxonomy" id="13443"/>
    <lineage>
        <taxon>Eukaryota</taxon>
        <taxon>Viridiplantae</taxon>
        <taxon>Streptophyta</taxon>
        <taxon>Embryophyta</taxon>
        <taxon>Tracheophyta</taxon>
        <taxon>Spermatophyta</taxon>
        <taxon>Magnoliopsida</taxon>
        <taxon>eudicotyledons</taxon>
        <taxon>Gunneridae</taxon>
        <taxon>Pentapetalae</taxon>
        <taxon>asterids</taxon>
        <taxon>lamiids</taxon>
        <taxon>Gentianales</taxon>
        <taxon>Rubiaceae</taxon>
        <taxon>Ixoroideae</taxon>
        <taxon>Gardenieae complex</taxon>
        <taxon>Bertiereae - Coffeeae clade</taxon>
        <taxon>Coffeeae</taxon>
        <taxon>Coffea</taxon>
    </lineage>
</organism>
<dbReference type="RefSeq" id="XP_071900906.1">
    <property type="nucleotide sequence ID" value="XM_072044805.1"/>
</dbReference>
<evidence type="ECO:0000313" key="4">
    <source>
        <dbReference type="RefSeq" id="XP_071900906.1"/>
    </source>
</evidence>
<proteinExistence type="predicted"/>
<feature type="domain" description="Retrovirus-related Pol polyprotein from transposon TNT 1-94-like beta-barrel" evidence="2">
    <location>
        <begin position="291"/>
        <end position="370"/>
    </location>
</feature>
<dbReference type="GeneID" id="140004673"/>
<dbReference type="InterPro" id="IPR054722">
    <property type="entry name" value="PolX-like_BBD"/>
</dbReference>
<dbReference type="Pfam" id="PF14223">
    <property type="entry name" value="Retrotran_gag_2"/>
    <property type="match status" value="1"/>
</dbReference>
<evidence type="ECO:0000313" key="3">
    <source>
        <dbReference type="Proteomes" id="UP001652660"/>
    </source>
</evidence>
<dbReference type="PANTHER" id="PTHR35317">
    <property type="entry name" value="OS04G0629600 PROTEIN"/>
    <property type="match status" value="1"/>
</dbReference>
<dbReference type="Gene3D" id="4.10.60.10">
    <property type="entry name" value="Zinc finger, CCHC-type"/>
    <property type="match status" value="1"/>
</dbReference>
<accession>A0ABM4U0U8</accession>
<gene>
    <name evidence="4" type="primary">LOC140004673</name>
</gene>
<sequence>MKSYLMANDLWDMVETDHVSKLSEDPTIIEMRAYRDAVKMRSKAMTCIHSVVFDAVFTKIMTCETAKEAWDALKVAFQDNDKTKQMQVLNLRREFELLRMKDKENIKEYSDKLLNVVNKIRLIGEQLPDSRVVEKVLVSLSERFEAKIFSLEDSMDVSQMTLPELINALEAQEQRRAIRTEEVIEGAFQATNKDQIRQGGINDQEKNSKDEKKNSKNPPCLHCKKTSYLSIYCWSRPDIQCRFCKQMGHMERVCKNKGKRRYQTQMVDEQDEKQLFVATCFANNNSSSETWLIDNGWTHHMAYEESIFRKLDKSLISKVRIGNGDYIEVKGKGSVAIDYGSGIKIISDVLYVPEINQNLLSVEQLLKKNYSVIFKNRTCVIHDPVGNELFSVKMRGKNFTLNLLEIDNSKVQYYEAIEMLLKFRRRSLMRQLKEVTL</sequence>
<dbReference type="Proteomes" id="UP001652660">
    <property type="component" value="Chromosome 4c"/>
</dbReference>
<protein>
    <recommendedName>
        <fullName evidence="2">Retrovirus-related Pol polyprotein from transposon TNT 1-94-like beta-barrel domain-containing protein</fullName>
    </recommendedName>
</protein>
<reference evidence="4" key="1">
    <citation type="submission" date="2025-08" db="UniProtKB">
        <authorList>
            <consortium name="RefSeq"/>
        </authorList>
    </citation>
    <scope>IDENTIFICATION</scope>
    <source>
        <tissue evidence="4">Leaves</tissue>
    </source>
</reference>
<name>A0ABM4U0U8_COFAR</name>
<evidence type="ECO:0000256" key="1">
    <source>
        <dbReference type="SAM" id="MobiDB-lite"/>
    </source>
</evidence>